<protein>
    <submittedName>
        <fullName evidence="1">Transcriptional regulator</fullName>
    </submittedName>
</protein>
<dbReference type="InterPro" id="IPR036388">
    <property type="entry name" value="WH-like_DNA-bd_sf"/>
</dbReference>
<proteinExistence type="predicted"/>
<gene>
    <name evidence="1" type="ORF">NTE_02078</name>
</gene>
<accession>A0A075MXX0</accession>
<keyword evidence="2" id="KW-1185">Reference proteome</keyword>
<evidence type="ECO:0000313" key="2">
    <source>
        <dbReference type="Proteomes" id="UP000028194"/>
    </source>
</evidence>
<dbReference type="EMBL" id="CP007174">
    <property type="protein sequence ID" value="AIF84134.1"/>
    <property type="molecule type" value="Genomic_DNA"/>
</dbReference>
<dbReference type="AlphaFoldDB" id="A0A075MXX0"/>
<dbReference type="Gene3D" id="1.10.10.10">
    <property type="entry name" value="Winged helix-like DNA-binding domain superfamily/Winged helix DNA-binding domain"/>
    <property type="match status" value="1"/>
</dbReference>
<dbReference type="Proteomes" id="UP000028194">
    <property type="component" value="Chromosome"/>
</dbReference>
<dbReference type="STRING" id="1459636.NTE_02078"/>
<name>A0A075MXX0_9ARCH</name>
<reference evidence="1 2" key="1">
    <citation type="journal article" date="2014" name="PLoS ONE">
        <title>Genome Sequence of Candidatus Nitrososphaera evergladensis from Group I.1b Enriched from Everglades Soil Reveals Novel Genomic Features of the Ammonia-Oxidizing Archaea.</title>
        <authorList>
            <person name="Zhalnina K.V."/>
            <person name="Dias R."/>
            <person name="Leonard M.T."/>
            <person name="Dorr de Quadros P."/>
            <person name="Camargo F.A."/>
            <person name="Drew J.C."/>
            <person name="Farmerie W.G."/>
            <person name="Daroub S.H."/>
            <person name="Triplett E.W."/>
        </authorList>
    </citation>
    <scope>NUCLEOTIDE SEQUENCE [LARGE SCALE GENOMIC DNA]</scope>
    <source>
        <strain evidence="1 2">SR1</strain>
    </source>
</reference>
<organism evidence="1 2">
    <name type="scientific">Candidatus Nitrososphaera evergladensis SR1</name>
    <dbReference type="NCBI Taxonomy" id="1459636"/>
    <lineage>
        <taxon>Archaea</taxon>
        <taxon>Nitrososphaerota</taxon>
        <taxon>Nitrososphaeria</taxon>
        <taxon>Nitrososphaerales</taxon>
        <taxon>Nitrososphaeraceae</taxon>
        <taxon>Nitrososphaera</taxon>
    </lineage>
</organism>
<sequence>MLANNMPSSSSSEASANISSMLMNKGNRLNMIGDPANKLEASSSSISRQEIVVELERRGINASLFGELSIDQLGDMLRAITRIIIANGPGKKRQISSHSGGRKNLALSSLDKKILRGLLSSKGKVSSITLSKETGAPLSTVQRRRKRLEANFLETSYLPRVKSLGWRVAMVFVSTQGGTAIEVGKELLSWKKAVIRVSRATGLETTDIAAEVIFYENEDLLNIIERVRAITGVRNLFWVEVIDTLGKNNQCFEFILDKL</sequence>
<dbReference type="HOGENOM" id="CLU_084395_0_0_2"/>
<evidence type="ECO:0000313" key="1">
    <source>
        <dbReference type="EMBL" id="AIF84134.1"/>
    </source>
</evidence>
<dbReference type="KEGG" id="nev:NTE_02078"/>